<keyword evidence="1" id="KW-0472">Membrane</keyword>
<gene>
    <name evidence="2" type="ORF">CHIRRI_LOCUS8774</name>
</gene>
<evidence type="ECO:0000256" key="1">
    <source>
        <dbReference type="SAM" id="Phobius"/>
    </source>
</evidence>
<dbReference type="Proteomes" id="UP001153620">
    <property type="component" value="Chromosome 2"/>
</dbReference>
<keyword evidence="3" id="KW-1185">Reference proteome</keyword>
<evidence type="ECO:0000313" key="2">
    <source>
        <dbReference type="EMBL" id="CAG9805908.1"/>
    </source>
</evidence>
<organism evidence="2 3">
    <name type="scientific">Chironomus riparius</name>
    <dbReference type="NCBI Taxonomy" id="315576"/>
    <lineage>
        <taxon>Eukaryota</taxon>
        <taxon>Metazoa</taxon>
        <taxon>Ecdysozoa</taxon>
        <taxon>Arthropoda</taxon>
        <taxon>Hexapoda</taxon>
        <taxon>Insecta</taxon>
        <taxon>Pterygota</taxon>
        <taxon>Neoptera</taxon>
        <taxon>Endopterygota</taxon>
        <taxon>Diptera</taxon>
        <taxon>Nematocera</taxon>
        <taxon>Chironomoidea</taxon>
        <taxon>Chironomidae</taxon>
        <taxon>Chironominae</taxon>
        <taxon>Chironomus</taxon>
    </lineage>
</organism>
<keyword evidence="1" id="KW-0812">Transmembrane</keyword>
<reference evidence="2" key="2">
    <citation type="submission" date="2022-10" db="EMBL/GenBank/DDBJ databases">
        <authorList>
            <consortium name="ENA_rothamsted_submissions"/>
            <consortium name="culmorum"/>
            <person name="King R."/>
        </authorList>
    </citation>
    <scope>NUCLEOTIDE SEQUENCE</scope>
</reference>
<protein>
    <submittedName>
        <fullName evidence="2">Uncharacterized protein</fullName>
    </submittedName>
</protein>
<proteinExistence type="predicted"/>
<reference evidence="2" key="1">
    <citation type="submission" date="2022-01" db="EMBL/GenBank/DDBJ databases">
        <authorList>
            <person name="King R."/>
        </authorList>
    </citation>
    <scope>NUCLEOTIDE SEQUENCE</scope>
</reference>
<dbReference type="AlphaFoldDB" id="A0A9N9WUK2"/>
<sequence length="119" mass="14258">MMDPADSKVNKDVFVSSKDESKKMKLNCSQNSFKLGEFIDREHENSKDLQCYVKVNERIYTRRLRNLLISIIITLMLIVFVNFGLEMFKTWYYDGYNEYDFDYKTDFWSSLASFLLTLR</sequence>
<dbReference type="EMBL" id="OU895878">
    <property type="protein sequence ID" value="CAG9805908.1"/>
    <property type="molecule type" value="Genomic_DNA"/>
</dbReference>
<keyword evidence="1" id="KW-1133">Transmembrane helix</keyword>
<name>A0A9N9WUK2_9DIPT</name>
<feature type="transmembrane region" description="Helical" evidence="1">
    <location>
        <begin position="67"/>
        <end position="85"/>
    </location>
</feature>
<evidence type="ECO:0000313" key="3">
    <source>
        <dbReference type="Proteomes" id="UP001153620"/>
    </source>
</evidence>
<accession>A0A9N9WUK2</accession>